<dbReference type="SUPFAM" id="SSF52540">
    <property type="entry name" value="P-loop containing nucleoside triphosphate hydrolases"/>
    <property type="match status" value="1"/>
</dbReference>
<dbReference type="InterPro" id="IPR027417">
    <property type="entry name" value="P-loop_NTPase"/>
</dbReference>
<dbReference type="HAMAP" id="MF_00165">
    <property type="entry name" value="Thymidylate_kinase"/>
    <property type="match status" value="1"/>
</dbReference>
<evidence type="ECO:0000256" key="3">
    <source>
        <dbReference type="ARBA" id="ARBA00017144"/>
    </source>
</evidence>
<keyword evidence="7 11" id="KW-0418">Kinase</keyword>
<keyword evidence="6 11" id="KW-0547">Nucleotide-binding</keyword>
<dbReference type="NCBIfam" id="TIGR00041">
    <property type="entry name" value="DTMP_kinase"/>
    <property type="match status" value="1"/>
</dbReference>
<protein>
    <recommendedName>
        <fullName evidence="3 11">Thymidylate kinase</fullName>
        <ecNumber evidence="2 11">2.7.4.9</ecNumber>
    </recommendedName>
    <alternativeName>
        <fullName evidence="9 11">dTMP kinase</fullName>
    </alternativeName>
</protein>
<evidence type="ECO:0000256" key="2">
    <source>
        <dbReference type="ARBA" id="ARBA00012980"/>
    </source>
</evidence>
<evidence type="ECO:0000256" key="10">
    <source>
        <dbReference type="ARBA" id="ARBA00048743"/>
    </source>
</evidence>
<name>A0ABU8TRT6_9HYPH</name>
<accession>A0ABU8TRT6</accession>
<evidence type="ECO:0000259" key="12">
    <source>
        <dbReference type="Pfam" id="PF02223"/>
    </source>
</evidence>
<dbReference type="PANTHER" id="PTHR10344">
    <property type="entry name" value="THYMIDYLATE KINASE"/>
    <property type="match status" value="1"/>
</dbReference>
<organism evidence="13 14">
    <name type="scientific">Roseibium algae</name>
    <dbReference type="NCBI Taxonomy" id="3123038"/>
    <lineage>
        <taxon>Bacteria</taxon>
        <taxon>Pseudomonadati</taxon>
        <taxon>Pseudomonadota</taxon>
        <taxon>Alphaproteobacteria</taxon>
        <taxon>Hyphomicrobiales</taxon>
        <taxon>Stappiaceae</taxon>
        <taxon>Roseibium</taxon>
    </lineage>
</organism>
<evidence type="ECO:0000256" key="11">
    <source>
        <dbReference type="HAMAP-Rule" id="MF_00165"/>
    </source>
</evidence>
<dbReference type="Gene3D" id="3.40.50.300">
    <property type="entry name" value="P-loop containing nucleotide triphosphate hydrolases"/>
    <property type="match status" value="1"/>
</dbReference>
<sequence>MDLQGRFITFEGGEGAGKTTQILRLQNRLKSLGHHVVVTREPGGSPGAEKIRHMLLSGDAKDLKPRGEAMLFAAARADHIDHTIEPALSRGDWVLCDRFADSTRVYQGEAGVDPAFLDLLEIAAVAGMMPDLTILVDIPASVGLARVSKRAETTAAGGPDRFEIDDLAVHERRRSMFLELALQHPYRFVVINGEQDLDATEANIWHAVVRHFSELGSKQAKSEMIGAPDHGQSA</sequence>
<dbReference type="RefSeq" id="WP_340277720.1">
    <property type="nucleotide sequence ID" value="NZ_JBAKIA010000031.1"/>
</dbReference>
<dbReference type="Pfam" id="PF02223">
    <property type="entry name" value="Thymidylate_kin"/>
    <property type="match status" value="1"/>
</dbReference>
<dbReference type="CDD" id="cd01672">
    <property type="entry name" value="TMPK"/>
    <property type="match status" value="1"/>
</dbReference>
<evidence type="ECO:0000256" key="5">
    <source>
        <dbReference type="ARBA" id="ARBA00022727"/>
    </source>
</evidence>
<dbReference type="InterPro" id="IPR018095">
    <property type="entry name" value="Thymidylate_kin_CS"/>
</dbReference>
<reference evidence="13 14" key="1">
    <citation type="submission" date="2024-02" db="EMBL/GenBank/DDBJ databases">
        <title>Roseibium algae sp. nov., isolated from marine alga (Grateloupia sp.), showing potential in myo-inositol conversion.</title>
        <authorList>
            <person name="Wang Y."/>
        </authorList>
    </citation>
    <scope>NUCLEOTIDE SEQUENCE [LARGE SCALE GENOMIC DNA]</scope>
    <source>
        <strain evidence="13 14">H3510</strain>
    </source>
</reference>
<dbReference type="EMBL" id="JBAKIA010000031">
    <property type="protein sequence ID" value="MEJ8476885.1"/>
    <property type="molecule type" value="Genomic_DNA"/>
</dbReference>
<comment type="similarity">
    <text evidence="1 11">Belongs to the thymidylate kinase family.</text>
</comment>
<dbReference type="EC" id="2.7.4.9" evidence="2 11"/>
<proteinExistence type="inferred from homology"/>
<comment type="caution">
    <text evidence="13">The sequence shown here is derived from an EMBL/GenBank/DDBJ whole genome shotgun (WGS) entry which is preliminary data.</text>
</comment>
<evidence type="ECO:0000256" key="7">
    <source>
        <dbReference type="ARBA" id="ARBA00022777"/>
    </source>
</evidence>
<keyword evidence="4 11" id="KW-0808">Transferase</keyword>
<feature type="domain" description="Thymidylate kinase-like" evidence="12">
    <location>
        <begin position="10"/>
        <end position="204"/>
    </location>
</feature>
<dbReference type="InterPro" id="IPR039430">
    <property type="entry name" value="Thymidylate_kin-like_dom"/>
</dbReference>
<comment type="function">
    <text evidence="11">Phosphorylation of dTMP to form dTDP in both de novo and salvage pathways of dTTP synthesis.</text>
</comment>
<evidence type="ECO:0000313" key="14">
    <source>
        <dbReference type="Proteomes" id="UP001385499"/>
    </source>
</evidence>
<dbReference type="Proteomes" id="UP001385499">
    <property type="component" value="Unassembled WGS sequence"/>
</dbReference>
<dbReference type="GO" id="GO:0004798">
    <property type="term" value="F:dTMP kinase activity"/>
    <property type="evidence" value="ECO:0007669"/>
    <property type="project" value="UniProtKB-EC"/>
</dbReference>
<dbReference type="PROSITE" id="PS01331">
    <property type="entry name" value="THYMIDYLATE_KINASE"/>
    <property type="match status" value="1"/>
</dbReference>
<dbReference type="PANTHER" id="PTHR10344:SF4">
    <property type="entry name" value="UMP-CMP KINASE 2, MITOCHONDRIAL"/>
    <property type="match status" value="1"/>
</dbReference>
<feature type="binding site" evidence="11">
    <location>
        <begin position="12"/>
        <end position="19"/>
    </location>
    <ligand>
        <name>ATP</name>
        <dbReference type="ChEBI" id="CHEBI:30616"/>
    </ligand>
</feature>
<gene>
    <name evidence="11 13" type="primary">tmk</name>
    <name evidence="13" type="ORF">V6575_22655</name>
</gene>
<keyword evidence="8 11" id="KW-0067">ATP-binding</keyword>
<keyword evidence="14" id="KW-1185">Reference proteome</keyword>
<evidence type="ECO:0000256" key="4">
    <source>
        <dbReference type="ARBA" id="ARBA00022679"/>
    </source>
</evidence>
<evidence type="ECO:0000256" key="1">
    <source>
        <dbReference type="ARBA" id="ARBA00009776"/>
    </source>
</evidence>
<keyword evidence="5 11" id="KW-0545">Nucleotide biosynthesis</keyword>
<evidence type="ECO:0000256" key="9">
    <source>
        <dbReference type="ARBA" id="ARBA00029962"/>
    </source>
</evidence>
<evidence type="ECO:0000256" key="8">
    <source>
        <dbReference type="ARBA" id="ARBA00022840"/>
    </source>
</evidence>
<comment type="catalytic activity">
    <reaction evidence="10 11">
        <text>dTMP + ATP = dTDP + ADP</text>
        <dbReference type="Rhea" id="RHEA:13517"/>
        <dbReference type="ChEBI" id="CHEBI:30616"/>
        <dbReference type="ChEBI" id="CHEBI:58369"/>
        <dbReference type="ChEBI" id="CHEBI:63528"/>
        <dbReference type="ChEBI" id="CHEBI:456216"/>
        <dbReference type="EC" id="2.7.4.9"/>
    </reaction>
</comment>
<dbReference type="InterPro" id="IPR018094">
    <property type="entry name" value="Thymidylate_kinase"/>
</dbReference>
<evidence type="ECO:0000313" key="13">
    <source>
        <dbReference type="EMBL" id="MEJ8476885.1"/>
    </source>
</evidence>
<evidence type="ECO:0000256" key="6">
    <source>
        <dbReference type="ARBA" id="ARBA00022741"/>
    </source>
</evidence>